<evidence type="ECO:0000313" key="2">
    <source>
        <dbReference type="Proteomes" id="UP000828048"/>
    </source>
</evidence>
<dbReference type="EMBL" id="CM037156">
    <property type="protein sequence ID" value="KAH7837660.1"/>
    <property type="molecule type" value="Genomic_DNA"/>
</dbReference>
<accession>A0ACB7XAV0</accession>
<proteinExistence type="predicted"/>
<dbReference type="Proteomes" id="UP000828048">
    <property type="component" value="Chromosome 6"/>
</dbReference>
<comment type="caution">
    <text evidence="1">The sequence shown here is derived from an EMBL/GenBank/DDBJ whole genome shotgun (WGS) entry which is preliminary data.</text>
</comment>
<sequence length="115" mass="12380">MKSIFFSVTLLLSLLFFVAHIEAGIQCNTVSQKAASCVMYATGKDKSPSKMCCSGLADLVKSVGSPEDKKQICRCLKSSAKNLGIKDQFLSQIPKLCKINVGFAVSTNTNCEAIH</sequence>
<protein>
    <submittedName>
        <fullName evidence="1">Uncharacterized protein</fullName>
    </submittedName>
</protein>
<name>A0ACB7XAV0_9ERIC</name>
<reference evidence="1 2" key="1">
    <citation type="journal article" date="2021" name="Hortic Res">
        <title>High-quality reference genome and annotation aids understanding of berry development for evergreen blueberry (Vaccinium darrowii).</title>
        <authorList>
            <person name="Yu J."/>
            <person name="Hulse-Kemp A.M."/>
            <person name="Babiker E."/>
            <person name="Staton M."/>
        </authorList>
    </citation>
    <scope>NUCLEOTIDE SEQUENCE [LARGE SCALE GENOMIC DNA]</scope>
    <source>
        <strain evidence="2">cv. NJ 8807/NJ 8810</strain>
        <tissue evidence="1">Young leaf</tissue>
    </source>
</reference>
<keyword evidence="2" id="KW-1185">Reference proteome</keyword>
<gene>
    <name evidence="1" type="ORF">Vadar_016426</name>
</gene>
<organism evidence="1 2">
    <name type="scientific">Vaccinium darrowii</name>
    <dbReference type="NCBI Taxonomy" id="229202"/>
    <lineage>
        <taxon>Eukaryota</taxon>
        <taxon>Viridiplantae</taxon>
        <taxon>Streptophyta</taxon>
        <taxon>Embryophyta</taxon>
        <taxon>Tracheophyta</taxon>
        <taxon>Spermatophyta</taxon>
        <taxon>Magnoliopsida</taxon>
        <taxon>eudicotyledons</taxon>
        <taxon>Gunneridae</taxon>
        <taxon>Pentapetalae</taxon>
        <taxon>asterids</taxon>
        <taxon>Ericales</taxon>
        <taxon>Ericaceae</taxon>
        <taxon>Vaccinioideae</taxon>
        <taxon>Vaccinieae</taxon>
        <taxon>Vaccinium</taxon>
    </lineage>
</organism>
<evidence type="ECO:0000313" key="1">
    <source>
        <dbReference type="EMBL" id="KAH7837660.1"/>
    </source>
</evidence>